<dbReference type="EMBL" id="FOFY01000018">
    <property type="protein sequence ID" value="SER53188.1"/>
    <property type="molecule type" value="Genomic_DNA"/>
</dbReference>
<evidence type="ECO:0000313" key="4">
    <source>
        <dbReference type="Proteomes" id="UP000183496"/>
    </source>
</evidence>
<accession>A0AAJ5BFA9</accession>
<organism evidence="3 4">
    <name type="scientific">Myroides profundi</name>
    <dbReference type="NCBI Taxonomy" id="480520"/>
    <lineage>
        <taxon>Bacteria</taxon>
        <taxon>Pseudomonadati</taxon>
        <taxon>Bacteroidota</taxon>
        <taxon>Flavobacteriia</taxon>
        <taxon>Flavobacteriales</taxon>
        <taxon>Flavobacteriaceae</taxon>
        <taxon>Myroides</taxon>
    </lineage>
</organism>
<comment type="caution">
    <text evidence="3">The sequence shown here is derived from an EMBL/GenBank/DDBJ whole genome shotgun (WGS) entry which is preliminary data.</text>
</comment>
<sequence length="293" mass="33418">MKKRKIALALMLAVALGFTACSSDDNGKEHKVEKITEEQLPANSKSFLKTVFPNSSLRHATKVTTPNYYGSLYATQLDNRVEIDFDKAGNWTEVEMEDDSAIPVEFLKSEVAHIYDYIVKNYKGISITEIDRDMKRGYEVKLSSGLELIFNTKQEFVGVDLDLDRDEELISGTDLPQKAQDFLKTHFTGVELVLVKKELDRAGDEYKVYLANGVKVEFTATGEWKEIEAKRNVVIPSTVIPEVMNAYIVKNYNKFHIESIEKEHNTYQVELVNGLQEIELVFDQEGNFLRIDN</sequence>
<proteinExistence type="predicted"/>
<dbReference type="InterPro" id="IPR021533">
    <property type="entry name" value="PepSY-like"/>
</dbReference>
<dbReference type="PROSITE" id="PS51257">
    <property type="entry name" value="PROKAR_LIPOPROTEIN"/>
    <property type="match status" value="1"/>
</dbReference>
<dbReference type="Gene3D" id="3.40.1420.30">
    <property type="match status" value="2"/>
</dbReference>
<feature type="chain" id="PRO_5042541110" evidence="1">
    <location>
        <begin position="24"/>
        <end position="293"/>
    </location>
</feature>
<dbReference type="AlphaFoldDB" id="A0AAJ5BFA9"/>
<gene>
    <name evidence="3" type="ORF">SAMN04488089_11836</name>
</gene>
<dbReference type="Pfam" id="PF11396">
    <property type="entry name" value="PepSY_like"/>
    <property type="match status" value="2"/>
</dbReference>
<keyword evidence="4" id="KW-1185">Reference proteome</keyword>
<reference evidence="3 4" key="1">
    <citation type="submission" date="2016-10" db="EMBL/GenBank/DDBJ databases">
        <authorList>
            <person name="Varghese N."/>
            <person name="Submissions S."/>
        </authorList>
    </citation>
    <scope>NUCLEOTIDE SEQUENCE [LARGE SCALE GENOMIC DNA]</scope>
    <source>
        <strain evidence="4">DSM 19823 / KCTC 23066 / CCTCC M 208030 / D25</strain>
    </source>
</reference>
<protein>
    <submittedName>
        <fullName evidence="3">Beta-lactamase-inhibitor-like, PepSY-like</fullName>
    </submittedName>
</protein>
<dbReference type="SUPFAM" id="SSF160574">
    <property type="entry name" value="BT0923-like"/>
    <property type="match status" value="2"/>
</dbReference>
<keyword evidence="1" id="KW-0732">Signal</keyword>
<dbReference type="Proteomes" id="UP000183496">
    <property type="component" value="Unassembled WGS sequence"/>
</dbReference>
<evidence type="ECO:0000259" key="2">
    <source>
        <dbReference type="Pfam" id="PF11396"/>
    </source>
</evidence>
<name>A0AAJ5BFA9_MYRPR</name>
<feature type="domain" description="Putative beta-lactamase-inhibitor-like PepSY-like" evidence="2">
    <location>
        <begin position="73"/>
        <end position="156"/>
    </location>
</feature>
<evidence type="ECO:0000256" key="1">
    <source>
        <dbReference type="SAM" id="SignalP"/>
    </source>
</evidence>
<dbReference type="KEGG" id="mpw:MPR_2429"/>
<dbReference type="RefSeq" id="WP_041892909.1">
    <property type="nucleotide sequence ID" value="NZ_CP010817.1"/>
</dbReference>
<evidence type="ECO:0000313" key="3">
    <source>
        <dbReference type="EMBL" id="SER53188.1"/>
    </source>
</evidence>
<feature type="domain" description="Putative beta-lactamase-inhibitor-like PepSY-like" evidence="2">
    <location>
        <begin position="205"/>
        <end position="289"/>
    </location>
</feature>
<feature type="signal peptide" evidence="1">
    <location>
        <begin position="1"/>
        <end position="23"/>
    </location>
</feature>